<keyword evidence="2" id="KW-0479">Metal-binding</keyword>
<evidence type="ECO:0000313" key="9">
    <source>
        <dbReference type="Proteomes" id="UP001244011"/>
    </source>
</evidence>
<dbReference type="CDD" id="cd00067">
    <property type="entry name" value="GAL4"/>
    <property type="match status" value="1"/>
</dbReference>
<sequence length="911" mass="98496">MSRSSDDASDTIMVSDPNAQSLPGGEAAPAEGGGANSSVPKPKRLACAVCRKRKLKCDGIRPSCSTCSRLGHSCSYDEVRKKSGPKRGYVKALEERLKQVETLLKGQDIGATSPDPSSNSASIVADGKAKQNQHPAATATFTVTDPSIGIASGRDMDRWRFNADSPQNVPRDDFNFNGNMAMNMNDMGSNFTWEMIGLGLEEPLPPQETIDELHQIYFEKIHASVPMIHKYRYLTAMNLAPAQRPPVCLRYAMWTLACSVTDKYLDLKDLFYQRARKYVESDYIKGFGEQIISVAHAQTHILLASYEFKMMYFPRAWMSTGSAVRLSQMIGLHRLDNAGLDVKQCLPVARDWTEREERRRTFWMAFCEDRYASIGTGWAMTIDEKDILTNLPVSDEAFELSRPEENQSLEEAMTHSGAGKLSSFGSVVLMACLFGRNLIHLHRPDAGDRDHDLQGEFWKRHRNMDNILLNTSLCLPESLKVPAGLGDPNAIFTNMCIHTSTICLHQAAIFKADKNKLPASVSAESKIRCISAANEIASVMRMISHVDLAAMNPFISFCLYVAARVFVQYLKSSPDDGQTADSLRFLLLAMNALKRRNPLTESFLVQLDVDLEALGTRIPKLKSAFPRSSDSPSPNPHPDLARKAPCENVPGDSSHGVKGIMAFHNELNFVKRYDDDSNPANTSETADVGPSPGVSKTPSSSGLGSQTWATGDQATALPTADGVGAGPYMSIHNLVPLNGFVQGDVDSSSTNDMTGASPDKASNRPTPNSSTASEQRHSLTAAAAARMNGSSRNSFEASPVPSNQNLNMAGPEVGQQQQQQGVNGFFGAPPPGGPFGGLPPGVGAGLATDHQRFSMAGEATVGGGGGGFVAPHGWGDLSGQSGMTPVAEGVFRSIMTMGSIDTMDLGWETNP</sequence>
<feature type="compositionally biased region" description="Polar residues" evidence="6">
    <location>
        <begin position="788"/>
        <end position="807"/>
    </location>
</feature>
<dbReference type="Pfam" id="PF04082">
    <property type="entry name" value="Fungal_trans"/>
    <property type="match status" value="1"/>
</dbReference>
<dbReference type="EMBL" id="MU839002">
    <property type="protein sequence ID" value="KAK1769439.1"/>
    <property type="molecule type" value="Genomic_DNA"/>
</dbReference>
<evidence type="ECO:0000256" key="6">
    <source>
        <dbReference type="SAM" id="MobiDB-lite"/>
    </source>
</evidence>
<evidence type="ECO:0000256" key="5">
    <source>
        <dbReference type="ARBA" id="ARBA00023242"/>
    </source>
</evidence>
<keyword evidence="4" id="KW-0804">Transcription</keyword>
<dbReference type="RefSeq" id="XP_060285652.1">
    <property type="nucleotide sequence ID" value="XM_060423576.1"/>
</dbReference>
<gene>
    <name evidence="8" type="ORF">QBC33DRAFT_319686</name>
</gene>
<feature type="region of interest" description="Disordered" evidence="6">
    <location>
        <begin position="674"/>
        <end position="709"/>
    </location>
</feature>
<dbReference type="GO" id="GO:0000981">
    <property type="term" value="F:DNA-binding transcription factor activity, RNA polymerase II-specific"/>
    <property type="evidence" value="ECO:0007669"/>
    <property type="project" value="InterPro"/>
</dbReference>
<comment type="caution">
    <text evidence="8">The sequence shown here is derived from an EMBL/GenBank/DDBJ whole genome shotgun (WGS) entry which is preliminary data.</text>
</comment>
<feature type="region of interest" description="Disordered" evidence="6">
    <location>
        <begin position="622"/>
        <end position="653"/>
    </location>
</feature>
<keyword evidence="5" id="KW-0539">Nucleus</keyword>
<feature type="region of interest" description="Disordered" evidence="6">
    <location>
        <begin position="1"/>
        <end position="41"/>
    </location>
</feature>
<dbReference type="GeneID" id="85306763"/>
<evidence type="ECO:0000256" key="4">
    <source>
        <dbReference type="ARBA" id="ARBA00023163"/>
    </source>
</evidence>
<evidence type="ECO:0000259" key="7">
    <source>
        <dbReference type="PROSITE" id="PS50048"/>
    </source>
</evidence>
<dbReference type="PANTHER" id="PTHR47338:SF10">
    <property type="entry name" value="TRANSCRIPTION FACTOR DOMAIN-CONTAINING PROTEIN-RELATED"/>
    <property type="match status" value="1"/>
</dbReference>
<name>A0AAJ0FNW3_9PEZI</name>
<dbReference type="SMART" id="SM00906">
    <property type="entry name" value="Fungal_trans"/>
    <property type="match status" value="1"/>
</dbReference>
<dbReference type="SMART" id="SM00066">
    <property type="entry name" value="GAL4"/>
    <property type="match status" value="1"/>
</dbReference>
<feature type="compositionally biased region" description="Polar residues" evidence="6">
    <location>
        <begin position="745"/>
        <end position="754"/>
    </location>
</feature>
<dbReference type="Proteomes" id="UP001244011">
    <property type="component" value="Unassembled WGS sequence"/>
</dbReference>
<dbReference type="Pfam" id="PF00172">
    <property type="entry name" value="Zn_clus"/>
    <property type="match status" value="1"/>
</dbReference>
<dbReference type="GO" id="GO:0005634">
    <property type="term" value="C:nucleus"/>
    <property type="evidence" value="ECO:0007669"/>
    <property type="project" value="UniProtKB-SubCell"/>
</dbReference>
<dbReference type="PROSITE" id="PS00463">
    <property type="entry name" value="ZN2_CY6_FUNGAL_1"/>
    <property type="match status" value="1"/>
</dbReference>
<feature type="compositionally biased region" description="Polar residues" evidence="6">
    <location>
        <begin position="763"/>
        <end position="773"/>
    </location>
</feature>
<dbReference type="InterPro" id="IPR007219">
    <property type="entry name" value="XnlR_reg_dom"/>
</dbReference>
<accession>A0AAJ0FNW3</accession>
<dbReference type="CDD" id="cd12148">
    <property type="entry name" value="fungal_TF_MHR"/>
    <property type="match status" value="1"/>
</dbReference>
<feature type="region of interest" description="Disordered" evidence="6">
    <location>
        <begin position="743"/>
        <end position="815"/>
    </location>
</feature>
<dbReference type="SUPFAM" id="SSF57701">
    <property type="entry name" value="Zn2/Cys6 DNA-binding domain"/>
    <property type="match status" value="1"/>
</dbReference>
<dbReference type="InterPro" id="IPR001138">
    <property type="entry name" value="Zn2Cys6_DnaBD"/>
</dbReference>
<keyword evidence="3" id="KW-0805">Transcription regulation</keyword>
<comment type="subcellular location">
    <subcellularLocation>
        <location evidence="1">Nucleus</location>
    </subcellularLocation>
</comment>
<evidence type="ECO:0000256" key="1">
    <source>
        <dbReference type="ARBA" id="ARBA00004123"/>
    </source>
</evidence>
<organism evidence="8 9">
    <name type="scientific">Phialemonium atrogriseum</name>
    <dbReference type="NCBI Taxonomy" id="1093897"/>
    <lineage>
        <taxon>Eukaryota</taxon>
        <taxon>Fungi</taxon>
        <taxon>Dikarya</taxon>
        <taxon>Ascomycota</taxon>
        <taxon>Pezizomycotina</taxon>
        <taxon>Sordariomycetes</taxon>
        <taxon>Sordariomycetidae</taxon>
        <taxon>Cephalothecales</taxon>
        <taxon>Cephalothecaceae</taxon>
        <taxon>Phialemonium</taxon>
    </lineage>
</organism>
<dbReference type="AlphaFoldDB" id="A0AAJ0FNW3"/>
<protein>
    <submittedName>
        <fullName evidence="8">Transcriptional activator protein acu-15</fullName>
    </submittedName>
</protein>
<dbReference type="PANTHER" id="PTHR47338">
    <property type="entry name" value="ZN(II)2CYS6 TRANSCRIPTION FACTOR (EUROFUNG)-RELATED"/>
    <property type="match status" value="1"/>
</dbReference>
<feature type="compositionally biased region" description="Polar residues" evidence="6">
    <location>
        <begin position="694"/>
        <end position="709"/>
    </location>
</feature>
<evidence type="ECO:0000256" key="3">
    <source>
        <dbReference type="ARBA" id="ARBA00023015"/>
    </source>
</evidence>
<dbReference type="GO" id="GO:0008270">
    <property type="term" value="F:zinc ion binding"/>
    <property type="evidence" value="ECO:0007669"/>
    <property type="project" value="InterPro"/>
</dbReference>
<keyword evidence="9" id="KW-1185">Reference proteome</keyword>
<dbReference type="InterPro" id="IPR036864">
    <property type="entry name" value="Zn2-C6_fun-type_DNA-bd_sf"/>
</dbReference>
<dbReference type="GO" id="GO:0003677">
    <property type="term" value="F:DNA binding"/>
    <property type="evidence" value="ECO:0007669"/>
    <property type="project" value="InterPro"/>
</dbReference>
<dbReference type="InterPro" id="IPR050815">
    <property type="entry name" value="TF_fung"/>
</dbReference>
<feature type="domain" description="Zn(2)-C6 fungal-type" evidence="7">
    <location>
        <begin position="46"/>
        <end position="76"/>
    </location>
</feature>
<evidence type="ECO:0000256" key="2">
    <source>
        <dbReference type="ARBA" id="ARBA00022723"/>
    </source>
</evidence>
<dbReference type="Gene3D" id="4.10.240.10">
    <property type="entry name" value="Zn(2)-C6 fungal-type DNA-binding domain"/>
    <property type="match status" value="1"/>
</dbReference>
<dbReference type="PROSITE" id="PS50048">
    <property type="entry name" value="ZN2_CY6_FUNGAL_2"/>
    <property type="match status" value="1"/>
</dbReference>
<proteinExistence type="predicted"/>
<evidence type="ECO:0000313" key="8">
    <source>
        <dbReference type="EMBL" id="KAK1769439.1"/>
    </source>
</evidence>
<reference evidence="8" key="1">
    <citation type="submission" date="2023-06" db="EMBL/GenBank/DDBJ databases">
        <title>Genome-scale phylogeny and comparative genomics of the fungal order Sordariales.</title>
        <authorList>
            <consortium name="Lawrence Berkeley National Laboratory"/>
            <person name="Hensen N."/>
            <person name="Bonometti L."/>
            <person name="Westerberg I."/>
            <person name="Brannstrom I.O."/>
            <person name="Guillou S."/>
            <person name="Cros-Aarteil S."/>
            <person name="Calhoun S."/>
            <person name="Haridas S."/>
            <person name="Kuo A."/>
            <person name="Mondo S."/>
            <person name="Pangilinan J."/>
            <person name="Riley R."/>
            <person name="Labutti K."/>
            <person name="Andreopoulos B."/>
            <person name="Lipzen A."/>
            <person name="Chen C."/>
            <person name="Yanf M."/>
            <person name="Daum C."/>
            <person name="Ng V."/>
            <person name="Clum A."/>
            <person name="Steindorff A."/>
            <person name="Ohm R."/>
            <person name="Martin F."/>
            <person name="Silar P."/>
            <person name="Natvig D."/>
            <person name="Lalanne C."/>
            <person name="Gautier V."/>
            <person name="Ament-Velasquez S.L."/>
            <person name="Kruys A."/>
            <person name="Hutchinson M.I."/>
            <person name="Powell A.J."/>
            <person name="Barry K."/>
            <person name="Miller A.N."/>
            <person name="Grigoriev I.V."/>
            <person name="Debuchy R."/>
            <person name="Gladieux P."/>
            <person name="Thoren M.H."/>
            <person name="Johannesson H."/>
        </authorList>
    </citation>
    <scope>NUCLEOTIDE SEQUENCE</scope>
    <source>
        <strain evidence="8">8032-3</strain>
    </source>
</reference>
<dbReference type="GO" id="GO:0006351">
    <property type="term" value="P:DNA-templated transcription"/>
    <property type="evidence" value="ECO:0007669"/>
    <property type="project" value="InterPro"/>
</dbReference>